<keyword evidence="5" id="KW-1185">Reference proteome</keyword>
<gene>
    <name evidence="4" type="ORF">LSH36_137g04046</name>
</gene>
<dbReference type="InterPro" id="IPR016049">
    <property type="entry name" value="RNA_pol_Rpc34-like"/>
</dbReference>
<accession>A0AAD9NAN8</accession>
<dbReference type="AlphaFoldDB" id="A0AAD9NAN8"/>
<dbReference type="EMBL" id="JAODUP010000137">
    <property type="protein sequence ID" value="KAK2160254.1"/>
    <property type="molecule type" value="Genomic_DNA"/>
</dbReference>
<evidence type="ECO:0008006" key="6">
    <source>
        <dbReference type="Google" id="ProtNLM"/>
    </source>
</evidence>
<evidence type="ECO:0000313" key="5">
    <source>
        <dbReference type="Proteomes" id="UP001208570"/>
    </source>
</evidence>
<evidence type="ECO:0000256" key="1">
    <source>
        <dbReference type="ARBA" id="ARBA00004123"/>
    </source>
</evidence>
<name>A0AAD9NAN8_9ANNE</name>
<evidence type="ECO:0000256" key="3">
    <source>
        <dbReference type="ARBA" id="ARBA00023242"/>
    </source>
</evidence>
<dbReference type="GO" id="GO:0005666">
    <property type="term" value="C:RNA polymerase III complex"/>
    <property type="evidence" value="ECO:0007669"/>
    <property type="project" value="InterPro"/>
</dbReference>
<sequence length="85" mass="9518">MEDIETILDTLVYDGKVEKTITASANTSSERGADQVWLYRTLTPLIPPTGLMRMPCGVCPIFNECCDDGIVSPTKCIYMKEWLDL</sequence>
<evidence type="ECO:0000256" key="2">
    <source>
        <dbReference type="ARBA" id="ARBA00023163"/>
    </source>
</evidence>
<dbReference type="PANTHER" id="PTHR12780">
    <property type="entry name" value="RNA POLYMERASE III DNA DIRECTED , 39KD SUBUNIT-RELATED"/>
    <property type="match status" value="1"/>
</dbReference>
<dbReference type="Pfam" id="PF05158">
    <property type="entry name" value="RNA_pol_Rpc34"/>
    <property type="match status" value="1"/>
</dbReference>
<protein>
    <recommendedName>
        <fullName evidence="6">DNA-directed RNA polymerase III subunit RPC6</fullName>
    </recommendedName>
</protein>
<dbReference type="Proteomes" id="UP001208570">
    <property type="component" value="Unassembled WGS sequence"/>
</dbReference>
<comment type="caution">
    <text evidence="4">The sequence shown here is derived from an EMBL/GenBank/DDBJ whole genome shotgun (WGS) entry which is preliminary data.</text>
</comment>
<proteinExistence type="predicted"/>
<comment type="subcellular location">
    <subcellularLocation>
        <location evidence="1">Nucleus</location>
    </subcellularLocation>
</comment>
<reference evidence="4" key="1">
    <citation type="journal article" date="2023" name="Mol. Biol. Evol.">
        <title>Third-Generation Sequencing Reveals the Adaptive Role of the Epigenome in Three Deep-Sea Polychaetes.</title>
        <authorList>
            <person name="Perez M."/>
            <person name="Aroh O."/>
            <person name="Sun Y."/>
            <person name="Lan Y."/>
            <person name="Juniper S.K."/>
            <person name="Young C.R."/>
            <person name="Angers B."/>
            <person name="Qian P.Y."/>
        </authorList>
    </citation>
    <scope>NUCLEOTIDE SEQUENCE</scope>
    <source>
        <strain evidence="4">P08H-3</strain>
    </source>
</reference>
<organism evidence="4 5">
    <name type="scientific">Paralvinella palmiformis</name>
    <dbReference type="NCBI Taxonomy" id="53620"/>
    <lineage>
        <taxon>Eukaryota</taxon>
        <taxon>Metazoa</taxon>
        <taxon>Spiralia</taxon>
        <taxon>Lophotrochozoa</taxon>
        <taxon>Annelida</taxon>
        <taxon>Polychaeta</taxon>
        <taxon>Sedentaria</taxon>
        <taxon>Canalipalpata</taxon>
        <taxon>Terebellida</taxon>
        <taxon>Terebelliformia</taxon>
        <taxon>Alvinellidae</taxon>
        <taxon>Paralvinella</taxon>
    </lineage>
</organism>
<keyword evidence="2" id="KW-0804">Transcription</keyword>
<keyword evidence="3" id="KW-0539">Nucleus</keyword>
<evidence type="ECO:0000313" key="4">
    <source>
        <dbReference type="EMBL" id="KAK2160254.1"/>
    </source>
</evidence>
<dbReference type="InterPro" id="IPR007832">
    <property type="entry name" value="RNA_pol_Rpc34"/>
</dbReference>
<dbReference type="GO" id="GO:0006383">
    <property type="term" value="P:transcription by RNA polymerase III"/>
    <property type="evidence" value="ECO:0007669"/>
    <property type="project" value="InterPro"/>
</dbReference>